<dbReference type="EMBL" id="GBXM01094905">
    <property type="protein sequence ID" value="JAH13672.1"/>
    <property type="molecule type" value="Transcribed_RNA"/>
</dbReference>
<feature type="transmembrane region" description="Helical" evidence="1">
    <location>
        <begin position="12"/>
        <end position="29"/>
    </location>
</feature>
<keyword evidence="1" id="KW-0472">Membrane</keyword>
<sequence length="51" mass="6285">MDWEKHYNNWNYLFIVCFFYYCVLLSTMNRKCIRNSTVKLKFIIQLLGPCN</sequence>
<evidence type="ECO:0000313" key="2">
    <source>
        <dbReference type="EMBL" id="JAH13672.1"/>
    </source>
</evidence>
<proteinExistence type="predicted"/>
<reference evidence="2" key="1">
    <citation type="submission" date="2014-11" db="EMBL/GenBank/DDBJ databases">
        <authorList>
            <person name="Amaro Gonzalez C."/>
        </authorList>
    </citation>
    <scope>NUCLEOTIDE SEQUENCE</scope>
</reference>
<reference evidence="2" key="2">
    <citation type="journal article" date="2015" name="Fish Shellfish Immunol.">
        <title>Early steps in the European eel (Anguilla anguilla)-Vibrio vulnificus interaction in the gills: Role of the RtxA13 toxin.</title>
        <authorList>
            <person name="Callol A."/>
            <person name="Pajuelo D."/>
            <person name="Ebbesson L."/>
            <person name="Teles M."/>
            <person name="MacKenzie S."/>
            <person name="Amaro C."/>
        </authorList>
    </citation>
    <scope>NUCLEOTIDE SEQUENCE</scope>
</reference>
<organism evidence="2">
    <name type="scientific">Anguilla anguilla</name>
    <name type="common">European freshwater eel</name>
    <name type="synonym">Muraena anguilla</name>
    <dbReference type="NCBI Taxonomy" id="7936"/>
    <lineage>
        <taxon>Eukaryota</taxon>
        <taxon>Metazoa</taxon>
        <taxon>Chordata</taxon>
        <taxon>Craniata</taxon>
        <taxon>Vertebrata</taxon>
        <taxon>Euteleostomi</taxon>
        <taxon>Actinopterygii</taxon>
        <taxon>Neopterygii</taxon>
        <taxon>Teleostei</taxon>
        <taxon>Anguilliformes</taxon>
        <taxon>Anguillidae</taxon>
        <taxon>Anguilla</taxon>
    </lineage>
</organism>
<keyword evidence="1" id="KW-0812">Transmembrane</keyword>
<name>A0A0E9QAV7_ANGAN</name>
<evidence type="ECO:0000256" key="1">
    <source>
        <dbReference type="SAM" id="Phobius"/>
    </source>
</evidence>
<accession>A0A0E9QAV7</accession>
<dbReference type="AlphaFoldDB" id="A0A0E9QAV7"/>
<protein>
    <submittedName>
        <fullName evidence="2">Uncharacterized protein</fullName>
    </submittedName>
</protein>
<keyword evidence="1" id="KW-1133">Transmembrane helix</keyword>